<dbReference type="EC" id="2.7.13.3" evidence="2"/>
<dbReference type="Gene3D" id="3.30.565.10">
    <property type="entry name" value="Histidine kinase-like ATPase, C-terminal domain"/>
    <property type="match status" value="1"/>
</dbReference>
<dbReference type="SUPFAM" id="SSF56112">
    <property type="entry name" value="Protein kinase-like (PK-like)"/>
    <property type="match status" value="1"/>
</dbReference>
<dbReference type="NCBIfam" id="TIGR00229">
    <property type="entry name" value="sensory_box"/>
    <property type="match status" value="1"/>
</dbReference>
<protein>
    <recommendedName>
        <fullName evidence="2">histidine kinase</fullName>
        <ecNumber evidence="2">2.7.13.3</ecNumber>
    </recommendedName>
</protein>
<dbReference type="Gene3D" id="1.10.287.130">
    <property type="match status" value="1"/>
</dbReference>
<evidence type="ECO:0000256" key="4">
    <source>
        <dbReference type="ARBA" id="ARBA00022679"/>
    </source>
</evidence>
<evidence type="ECO:0000256" key="6">
    <source>
        <dbReference type="ARBA" id="ARBA00022777"/>
    </source>
</evidence>
<dbReference type="Gene3D" id="3.30.450.20">
    <property type="entry name" value="PAS domain"/>
    <property type="match status" value="1"/>
</dbReference>
<dbReference type="SUPFAM" id="SSF55874">
    <property type="entry name" value="ATPase domain of HSP90 chaperone/DNA topoisomerase II/histidine kinase"/>
    <property type="match status" value="1"/>
</dbReference>
<dbReference type="InterPro" id="IPR000014">
    <property type="entry name" value="PAS"/>
</dbReference>
<evidence type="ECO:0000313" key="14">
    <source>
        <dbReference type="EMBL" id="CAB3796427.1"/>
    </source>
</evidence>
<dbReference type="Pfam" id="PF00512">
    <property type="entry name" value="HisKA"/>
    <property type="match status" value="1"/>
</dbReference>
<gene>
    <name evidence="14" type="primary">sasA_11</name>
    <name evidence="14" type="ORF">LMG28138_04087</name>
</gene>
<dbReference type="PROSITE" id="PS50113">
    <property type="entry name" value="PAC"/>
    <property type="match status" value="1"/>
</dbReference>
<evidence type="ECO:0000313" key="15">
    <source>
        <dbReference type="Proteomes" id="UP000494115"/>
    </source>
</evidence>
<dbReference type="GO" id="GO:0000155">
    <property type="term" value="F:phosphorelay sensor kinase activity"/>
    <property type="evidence" value="ECO:0007669"/>
    <property type="project" value="InterPro"/>
</dbReference>
<feature type="domain" description="Protein kinase" evidence="10">
    <location>
        <begin position="6"/>
        <end position="282"/>
    </location>
</feature>
<keyword evidence="5" id="KW-0547">Nucleotide-binding</keyword>
<evidence type="ECO:0000259" key="10">
    <source>
        <dbReference type="PROSITE" id="PS50011"/>
    </source>
</evidence>
<proteinExistence type="predicted"/>
<dbReference type="SUPFAM" id="SSF47384">
    <property type="entry name" value="Homodimeric domain of signal transducing histidine kinase"/>
    <property type="match status" value="1"/>
</dbReference>
<dbReference type="InterPro" id="IPR008266">
    <property type="entry name" value="Tyr_kinase_AS"/>
</dbReference>
<dbReference type="InterPro" id="IPR041664">
    <property type="entry name" value="AAA_16"/>
</dbReference>
<comment type="catalytic activity">
    <reaction evidence="1">
        <text>ATP + protein L-histidine = ADP + protein N-phospho-L-histidine.</text>
        <dbReference type="EC" id="2.7.13.3"/>
    </reaction>
</comment>
<keyword evidence="4 14" id="KW-0808">Transferase</keyword>
<keyword evidence="6 14" id="KW-0418">Kinase</keyword>
<dbReference type="PROSITE" id="PS50109">
    <property type="entry name" value="HIS_KIN"/>
    <property type="match status" value="1"/>
</dbReference>
<dbReference type="InterPro" id="IPR011009">
    <property type="entry name" value="Kinase-like_dom_sf"/>
</dbReference>
<dbReference type="InterPro" id="IPR003594">
    <property type="entry name" value="HATPase_dom"/>
</dbReference>
<dbReference type="InterPro" id="IPR036097">
    <property type="entry name" value="HisK_dim/P_sf"/>
</dbReference>
<keyword evidence="8" id="KW-0902">Two-component regulatory system</keyword>
<evidence type="ECO:0000259" key="12">
    <source>
        <dbReference type="PROSITE" id="PS50112"/>
    </source>
</evidence>
<evidence type="ECO:0000259" key="11">
    <source>
        <dbReference type="PROSITE" id="PS50109"/>
    </source>
</evidence>
<dbReference type="FunFam" id="3.30.565.10:FF:000042">
    <property type="entry name" value="Two-component sensor histidine kinase KdpD"/>
    <property type="match status" value="1"/>
</dbReference>
<dbReference type="InterPro" id="IPR005467">
    <property type="entry name" value="His_kinase_dom"/>
</dbReference>
<evidence type="ECO:0000256" key="1">
    <source>
        <dbReference type="ARBA" id="ARBA00000085"/>
    </source>
</evidence>
<dbReference type="PROSITE" id="PS50011">
    <property type="entry name" value="PROTEIN_KINASE_DOM"/>
    <property type="match status" value="1"/>
</dbReference>
<dbReference type="InterPro" id="IPR053159">
    <property type="entry name" value="Hybrid_Histidine_Kinase"/>
</dbReference>
<dbReference type="PANTHER" id="PTHR43642">
    <property type="entry name" value="HYBRID SIGNAL TRANSDUCTION HISTIDINE KINASE G"/>
    <property type="match status" value="1"/>
</dbReference>
<dbReference type="Pfam" id="PF00069">
    <property type="entry name" value="Pkinase"/>
    <property type="match status" value="1"/>
</dbReference>
<feature type="domain" description="PAS" evidence="12">
    <location>
        <begin position="938"/>
        <end position="982"/>
    </location>
</feature>
<dbReference type="PROSITE" id="PS50112">
    <property type="entry name" value="PAS"/>
    <property type="match status" value="1"/>
</dbReference>
<dbReference type="PROSITE" id="PS00109">
    <property type="entry name" value="PROTEIN_KINASE_TYR"/>
    <property type="match status" value="1"/>
</dbReference>
<dbReference type="InterPro" id="IPR000700">
    <property type="entry name" value="PAS-assoc_C"/>
</dbReference>
<accession>A0A6S7CS08</accession>
<dbReference type="GO" id="GO:0005524">
    <property type="term" value="F:ATP binding"/>
    <property type="evidence" value="ECO:0007669"/>
    <property type="project" value="UniProtKB-KW"/>
</dbReference>
<dbReference type="PANTHER" id="PTHR43642:SF1">
    <property type="entry name" value="HYBRID SIGNAL TRANSDUCTION HISTIDINE KINASE G"/>
    <property type="match status" value="1"/>
</dbReference>
<dbReference type="SUPFAM" id="SSF55785">
    <property type="entry name" value="PYP-like sensor domain (PAS domain)"/>
    <property type="match status" value="1"/>
</dbReference>
<dbReference type="RefSeq" id="WP_175106624.1">
    <property type="nucleotide sequence ID" value="NZ_CADIKM010000023.1"/>
</dbReference>
<sequence length="1320" mass="145916">MAIANCQIYDRICATAGSDLYRARRLTDGMPVLLKLASEHDDAAQSARLKREYVLLQSLNVEGIAKPLALADGRGGSAVVLEDFTGESLEVVLGREPRMDLALCLRIGRNLSDALTAIDAAQVIHRDIRPANILVDPATGRVLLADFSMATAREASTVSSEDVAVPAGDWAYVSPEQTGRMNRPVDYRTDGYSMGVLLYRMLTGQLPFQANDPLEWMHCHIARMPTPPREIVPEVPQPVSDIVMKLLAKLPEDRYQSAQGLKVDLDRCLAQWQASGRVEPFALGKEDIPERFQVPRRLYGRGPEAERLLGAFERMASTGQAALATVSGYSGIGKSSLVDALRKPIVAKHGYFIAGKFDQYQRDIPYATLTQAFRELVQQLLAESEARVAGWRQQIQAAVGANGQLIVDVLPQVELIIGPQPPVPVLPPTEAQNRLRLVFRQFVTAFTSEDHPLVLFLDDLQWIDAASLALVEHLLTHSDIRHLLLIGAYRDNEVSAAHPLMTSLETIRHSGTSVTDLQLVAPSVTHLNQLVADALHAPPASCEPLTRLVFERTEGNPFFFIQFLDALHRNGLLRHDAQQRAWQWDLNEIKAMDFADNVVDLMVGKLRQLPVPAQEALQLAACLGNTFKLRQLTLVSEHAAIQVRRNSSKAEAEQGLAAAVRESLIMRSDGSGKFLHDRIQQAAYSLTPEAQRAEVHLQIGRVFLANMTADELAEHVFDVANQFNRGGGLLIERDEKVQVAALDLRAGRRAKASAAYASARPYLAAGMALLDETYWASQYELMFSLWLECAECEFLTGRFDQAEQLIEELLQRCASKLDQAVVYHLEVQLHIVKSENPQAVNSALACLRLFGIDLPAHPTQEQVQAEYETVWRNLAGRPIESLIDLPLMTDPELQAAMRLLSALFGAAYYTDFHLLRLHLCRMVNISLQHGTTGDLAEREARIRRLVDANIVGIFIWDLAGQILEANDAFLRIVGYDREDLMSGRMRWTDLTPPKWLDRDNQRILELKMTGTLQPFEKEFSRKDGSRAPVLIGVAMFEAGANQGVAFVLDLTERKRAEAEARESERRYREVQMELAHSNRAATMGQLTASIAHEVQQPIAAAAADASAALRWLRTNPPNLEEVRQSLDRIVNETMRAGGIVNGIRGLIKKAPPRKDKVDINEAVREVIELTQGEAAKNRVSVQTLLGDGLPFVRGDRVQLQQVMLNLILNAVEAMSTTSMAPRDLLISTTADSSDGVSIAVRDSGPGLSPEEVKRVFDPFYTTKAHGLGMGLSICRSIVEAHGGRLWASANAPRGADFQLVLPNGEVEHAPFSENDGQPVA</sequence>
<reference evidence="14 15" key="1">
    <citation type="submission" date="2020-04" db="EMBL/GenBank/DDBJ databases">
        <authorList>
            <person name="De Canck E."/>
        </authorList>
    </citation>
    <scope>NUCLEOTIDE SEQUENCE [LARGE SCALE GENOMIC DNA]</scope>
    <source>
        <strain evidence="14 15">LMG 28138</strain>
    </source>
</reference>
<evidence type="ECO:0000256" key="8">
    <source>
        <dbReference type="ARBA" id="ARBA00023012"/>
    </source>
</evidence>
<keyword evidence="7" id="KW-0067">ATP-binding</keyword>
<feature type="domain" description="Histidine kinase" evidence="11">
    <location>
        <begin position="1089"/>
        <end position="1305"/>
    </location>
</feature>
<dbReference type="PRINTS" id="PR00344">
    <property type="entry name" value="BCTRLSENSOR"/>
</dbReference>
<evidence type="ECO:0000256" key="3">
    <source>
        <dbReference type="ARBA" id="ARBA00022553"/>
    </source>
</evidence>
<evidence type="ECO:0000256" key="2">
    <source>
        <dbReference type="ARBA" id="ARBA00012438"/>
    </source>
</evidence>
<name>A0A6S7CS08_9BURK</name>
<dbReference type="InterPro" id="IPR027417">
    <property type="entry name" value="P-loop_NTPase"/>
</dbReference>
<dbReference type="InterPro" id="IPR000719">
    <property type="entry name" value="Prot_kinase_dom"/>
</dbReference>
<dbReference type="CDD" id="cd14014">
    <property type="entry name" value="STKc_PknB_like"/>
    <property type="match status" value="1"/>
</dbReference>
<dbReference type="SMART" id="SM00387">
    <property type="entry name" value="HATPase_c"/>
    <property type="match status" value="1"/>
</dbReference>
<organism evidence="14 15">
    <name type="scientific">Pararobbsia alpina</name>
    <dbReference type="NCBI Taxonomy" id="621374"/>
    <lineage>
        <taxon>Bacteria</taxon>
        <taxon>Pseudomonadati</taxon>
        <taxon>Pseudomonadota</taxon>
        <taxon>Betaproteobacteria</taxon>
        <taxon>Burkholderiales</taxon>
        <taxon>Burkholderiaceae</taxon>
        <taxon>Pararobbsia</taxon>
    </lineage>
</organism>
<dbReference type="InterPro" id="IPR004358">
    <property type="entry name" value="Sig_transdc_His_kin-like_C"/>
</dbReference>
<dbReference type="InterPro" id="IPR035965">
    <property type="entry name" value="PAS-like_dom_sf"/>
</dbReference>
<feature type="domain" description="PAC" evidence="13">
    <location>
        <begin position="1013"/>
        <end position="1062"/>
    </location>
</feature>
<dbReference type="InterPro" id="IPR003661">
    <property type="entry name" value="HisK_dim/P_dom"/>
</dbReference>
<feature type="coiled-coil region" evidence="9">
    <location>
        <begin position="1053"/>
        <end position="1080"/>
    </location>
</feature>
<evidence type="ECO:0000256" key="5">
    <source>
        <dbReference type="ARBA" id="ARBA00022741"/>
    </source>
</evidence>
<dbReference type="GO" id="GO:0004713">
    <property type="term" value="F:protein tyrosine kinase activity"/>
    <property type="evidence" value="ECO:0007669"/>
    <property type="project" value="InterPro"/>
</dbReference>
<dbReference type="SMART" id="SM00091">
    <property type="entry name" value="PAS"/>
    <property type="match status" value="1"/>
</dbReference>
<keyword evidence="3" id="KW-0597">Phosphoprotein</keyword>
<dbReference type="Gene3D" id="3.40.50.300">
    <property type="entry name" value="P-loop containing nucleotide triphosphate hydrolases"/>
    <property type="match status" value="1"/>
</dbReference>
<dbReference type="Pfam" id="PF13191">
    <property type="entry name" value="AAA_16"/>
    <property type="match status" value="1"/>
</dbReference>
<dbReference type="InterPro" id="IPR020635">
    <property type="entry name" value="Tyr_kinase_cat_dom"/>
</dbReference>
<dbReference type="InterPro" id="IPR036890">
    <property type="entry name" value="HATPase_C_sf"/>
</dbReference>
<feature type="coiled-coil region" evidence="9">
    <location>
        <begin position="792"/>
        <end position="819"/>
    </location>
</feature>
<dbReference type="SMART" id="SM00219">
    <property type="entry name" value="TyrKc"/>
    <property type="match status" value="1"/>
</dbReference>
<dbReference type="CDD" id="cd00130">
    <property type="entry name" value="PAS"/>
    <property type="match status" value="1"/>
</dbReference>
<keyword evidence="9" id="KW-0175">Coiled coil</keyword>
<dbReference type="Proteomes" id="UP000494115">
    <property type="component" value="Unassembled WGS sequence"/>
</dbReference>
<dbReference type="SMART" id="SM00388">
    <property type="entry name" value="HisKA"/>
    <property type="match status" value="1"/>
</dbReference>
<dbReference type="Pfam" id="PF02518">
    <property type="entry name" value="HATPase_c"/>
    <property type="match status" value="1"/>
</dbReference>
<dbReference type="Pfam" id="PF13426">
    <property type="entry name" value="PAS_9"/>
    <property type="match status" value="1"/>
</dbReference>
<dbReference type="GO" id="GO:0042802">
    <property type="term" value="F:identical protein binding"/>
    <property type="evidence" value="ECO:0007669"/>
    <property type="project" value="UniProtKB-ARBA"/>
</dbReference>
<evidence type="ECO:0000256" key="9">
    <source>
        <dbReference type="SAM" id="Coils"/>
    </source>
</evidence>
<dbReference type="EMBL" id="CADIKM010000023">
    <property type="protein sequence ID" value="CAB3796427.1"/>
    <property type="molecule type" value="Genomic_DNA"/>
</dbReference>
<keyword evidence="15" id="KW-1185">Reference proteome</keyword>
<evidence type="ECO:0000256" key="7">
    <source>
        <dbReference type="ARBA" id="ARBA00022840"/>
    </source>
</evidence>
<dbReference type="SUPFAM" id="SSF52540">
    <property type="entry name" value="P-loop containing nucleoside triphosphate hydrolases"/>
    <property type="match status" value="1"/>
</dbReference>
<evidence type="ECO:0000259" key="13">
    <source>
        <dbReference type="PROSITE" id="PS50113"/>
    </source>
</evidence>
<dbReference type="Gene3D" id="1.10.510.10">
    <property type="entry name" value="Transferase(Phosphotransferase) domain 1"/>
    <property type="match status" value="1"/>
</dbReference>